<sequence>MENKSGVCKEDHELMELPPGFRFHPTDEELISHYLSPKVLNNRFSARAIGEVDLNKCEPWDLPWRAKMGEKEWYFFCQRDRKYPTGLRTNRATEAGYWKATGKDKEIFKGKTLVGMKKTLVFYKGRAPKGEKSNWVMHEYRLEGKYSVYNLSRETKNEWVICRIFQKSCGGKKTHISGLVRLSSYGSLLPPLMESSPPYNNDPRTTTVTNTSSNNSTATHVTCFSDPMEDQKNSLLMQEDSILSMLIENNNNQAPEMKLCRSSKTEFETEFRINDRSFDEQNDPSSSVGPVDLDCLWNY</sequence>
<keyword evidence="1" id="KW-0805">Transcription regulation</keyword>
<feature type="domain" description="NAC" evidence="5">
    <location>
        <begin position="17"/>
        <end position="167"/>
    </location>
</feature>
<dbReference type="Gene3D" id="2.170.150.80">
    <property type="entry name" value="NAC domain"/>
    <property type="match status" value="1"/>
</dbReference>
<dbReference type="OMA" id="CKEDHEL"/>
<evidence type="ECO:0000256" key="1">
    <source>
        <dbReference type="ARBA" id="ARBA00023015"/>
    </source>
</evidence>
<dbReference type="EMBL" id="UZAU01000839">
    <property type="status" value="NOT_ANNOTATED_CDS"/>
    <property type="molecule type" value="Genomic_DNA"/>
</dbReference>
<dbReference type="AlphaFoldDB" id="A0A803QMH5"/>
<dbReference type="PROSITE" id="PS51005">
    <property type="entry name" value="NAC"/>
    <property type="match status" value="1"/>
</dbReference>
<evidence type="ECO:0000313" key="7">
    <source>
        <dbReference type="Proteomes" id="UP000596661"/>
    </source>
</evidence>
<dbReference type="GO" id="GO:0000976">
    <property type="term" value="F:transcription cis-regulatory region binding"/>
    <property type="evidence" value="ECO:0007669"/>
    <property type="project" value="UniProtKB-ARBA"/>
</dbReference>
<dbReference type="InterPro" id="IPR036093">
    <property type="entry name" value="NAC_dom_sf"/>
</dbReference>
<dbReference type="Proteomes" id="UP000596661">
    <property type="component" value="Unassembled WGS sequence"/>
</dbReference>
<evidence type="ECO:0000259" key="5">
    <source>
        <dbReference type="PROSITE" id="PS51005"/>
    </source>
</evidence>
<dbReference type="EnsemblPlants" id="evm.model.10.2191">
    <property type="protein sequence ID" value="cds.evm.model.10.2191"/>
    <property type="gene ID" value="evm.TU.10.2191"/>
</dbReference>
<dbReference type="InterPro" id="IPR003441">
    <property type="entry name" value="NAC-dom"/>
</dbReference>
<keyword evidence="2" id="KW-0238">DNA-binding</keyword>
<keyword evidence="3" id="KW-0804">Transcription</keyword>
<evidence type="ECO:0000313" key="6">
    <source>
        <dbReference type="EnsemblPlants" id="cds.evm.model.10.2191"/>
    </source>
</evidence>
<dbReference type="SUPFAM" id="SSF101941">
    <property type="entry name" value="NAC domain"/>
    <property type="match status" value="1"/>
</dbReference>
<dbReference type="Gramene" id="evm.model.10.2191">
    <property type="protein sequence ID" value="cds.evm.model.10.2191"/>
    <property type="gene ID" value="evm.TU.10.2191"/>
</dbReference>
<protein>
    <recommendedName>
        <fullName evidence="5">NAC domain-containing protein</fullName>
    </recommendedName>
</protein>
<name>A0A803QMH5_CANSA</name>
<keyword evidence="7" id="KW-1185">Reference proteome</keyword>
<proteinExistence type="predicted"/>
<dbReference type="FunFam" id="2.170.150.80:FF:000006">
    <property type="entry name" value="NAC domain-containing protein 100-like"/>
    <property type="match status" value="1"/>
</dbReference>
<evidence type="ECO:0000256" key="2">
    <source>
        <dbReference type="ARBA" id="ARBA00023125"/>
    </source>
</evidence>
<organism evidence="6 7">
    <name type="scientific">Cannabis sativa</name>
    <name type="common">Hemp</name>
    <name type="synonym">Marijuana</name>
    <dbReference type="NCBI Taxonomy" id="3483"/>
    <lineage>
        <taxon>Eukaryota</taxon>
        <taxon>Viridiplantae</taxon>
        <taxon>Streptophyta</taxon>
        <taxon>Embryophyta</taxon>
        <taxon>Tracheophyta</taxon>
        <taxon>Spermatophyta</taxon>
        <taxon>Magnoliopsida</taxon>
        <taxon>eudicotyledons</taxon>
        <taxon>Gunneridae</taxon>
        <taxon>Pentapetalae</taxon>
        <taxon>rosids</taxon>
        <taxon>fabids</taxon>
        <taxon>Rosales</taxon>
        <taxon>Cannabaceae</taxon>
        <taxon>Cannabis</taxon>
    </lineage>
</organism>
<dbReference type="PANTHER" id="PTHR31744:SF219">
    <property type="entry name" value="NAC DOMAIN-CONTAINING PROTEIN 4"/>
    <property type="match status" value="1"/>
</dbReference>
<dbReference type="GO" id="GO:0006355">
    <property type="term" value="P:regulation of DNA-templated transcription"/>
    <property type="evidence" value="ECO:0007669"/>
    <property type="project" value="InterPro"/>
</dbReference>
<accession>A0A803QMH5</accession>
<dbReference type="Pfam" id="PF02365">
    <property type="entry name" value="NAM"/>
    <property type="match status" value="1"/>
</dbReference>
<keyword evidence="4" id="KW-0539">Nucleus</keyword>
<evidence type="ECO:0000256" key="3">
    <source>
        <dbReference type="ARBA" id="ARBA00023163"/>
    </source>
</evidence>
<evidence type="ECO:0000256" key="4">
    <source>
        <dbReference type="ARBA" id="ARBA00023242"/>
    </source>
</evidence>
<reference evidence="6" key="1">
    <citation type="submission" date="2021-03" db="UniProtKB">
        <authorList>
            <consortium name="EnsemblPlants"/>
        </authorList>
    </citation>
    <scope>IDENTIFICATION</scope>
</reference>
<dbReference type="PANTHER" id="PTHR31744">
    <property type="entry name" value="PROTEIN CUP-SHAPED COTYLEDON 2-RELATED"/>
    <property type="match status" value="1"/>
</dbReference>